<dbReference type="PROSITE" id="PS50263">
    <property type="entry name" value="CN_HYDROLASE"/>
    <property type="match status" value="1"/>
</dbReference>
<dbReference type="Pfam" id="PF00795">
    <property type="entry name" value="CN_hydrolase"/>
    <property type="match status" value="1"/>
</dbReference>
<dbReference type="EMBL" id="LMWN01000024">
    <property type="protein sequence ID" value="KUN04780.1"/>
    <property type="molecule type" value="Genomic_DNA"/>
</dbReference>
<dbReference type="STRING" id="67386.AQI95_17980"/>
<protein>
    <recommendedName>
        <fullName evidence="3">CN hydrolase domain-containing protein</fullName>
    </recommendedName>
</protein>
<keyword evidence="1" id="KW-0378">Hydrolase</keyword>
<dbReference type="SUPFAM" id="SSF56317">
    <property type="entry name" value="Carbon-nitrogen hydrolase"/>
    <property type="match status" value="1"/>
</dbReference>
<evidence type="ECO:0000313" key="4">
    <source>
        <dbReference type="EMBL" id="KUN04780.1"/>
    </source>
</evidence>
<evidence type="ECO:0000259" key="3">
    <source>
        <dbReference type="PROSITE" id="PS50263"/>
    </source>
</evidence>
<proteinExistence type="predicted"/>
<organism evidence="4 5">
    <name type="scientific">Streptomyces yokosukanensis</name>
    <dbReference type="NCBI Taxonomy" id="67386"/>
    <lineage>
        <taxon>Bacteria</taxon>
        <taxon>Bacillati</taxon>
        <taxon>Actinomycetota</taxon>
        <taxon>Actinomycetes</taxon>
        <taxon>Kitasatosporales</taxon>
        <taxon>Streptomycetaceae</taxon>
        <taxon>Streptomyces</taxon>
    </lineage>
</organism>
<dbReference type="InterPro" id="IPR003010">
    <property type="entry name" value="C-N_Hydrolase"/>
</dbReference>
<dbReference type="InterPro" id="IPR050345">
    <property type="entry name" value="Aliph_Amidase/BUP"/>
</dbReference>
<sequence>MKVAVVQTRWVDDPAEALRSAHQAIESATAGGDIDMVCFPEFLLGPPWYMPGQDHLKGKTDTPMPGPVIEGFQTLARKAGTNIVLGSIVEDLQDGKYRNTSLLIDRQGAVAGRAVKAHAFGNEMVVCRQAEEISLMSTEFGPIGVAVCSDFWVPEVIRLMAVAGARTIFVPGGTLRQNQALMVNALRTAAYLNDVNVVYASSVGVVRGMRGDRKVEIHFTGTSLVATPGGVVAQAGSDRQEVLVVDLGRKSEQTGSASRDGRLWHEMRRPKAYGALLGAYAGADRDLAAELRSTMTGPGGGGSDRGRPAGATHTEGTGR</sequence>
<gene>
    <name evidence="4" type="ORF">AQI95_17980</name>
</gene>
<keyword evidence="5" id="KW-1185">Reference proteome</keyword>
<reference evidence="4 5" key="1">
    <citation type="submission" date="2015-10" db="EMBL/GenBank/DDBJ databases">
        <title>Draft genome sequence of Streptomyces yokosukanensis DSM 40224, type strain for the species Streptomyces yokosukanensis.</title>
        <authorList>
            <person name="Ruckert C."/>
            <person name="Winkler A."/>
            <person name="Kalinowski J."/>
            <person name="Kampfer P."/>
            <person name="Glaeser S."/>
        </authorList>
    </citation>
    <scope>NUCLEOTIDE SEQUENCE [LARGE SCALE GENOMIC DNA]</scope>
    <source>
        <strain evidence="4 5">DSM 40224</strain>
    </source>
</reference>
<dbReference type="GO" id="GO:0016811">
    <property type="term" value="F:hydrolase activity, acting on carbon-nitrogen (but not peptide) bonds, in linear amides"/>
    <property type="evidence" value="ECO:0007669"/>
    <property type="project" value="TreeGrafter"/>
</dbReference>
<comment type="caution">
    <text evidence="4">The sequence shown here is derived from an EMBL/GenBank/DDBJ whole genome shotgun (WGS) entry which is preliminary data.</text>
</comment>
<dbReference type="CDD" id="cd07197">
    <property type="entry name" value="nitrilase"/>
    <property type="match status" value="1"/>
</dbReference>
<accession>A0A101P4K6</accession>
<dbReference type="AlphaFoldDB" id="A0A101P4K6"/>
<evidence type="ECO:0000256" key="1">
    <source>
        <dbReference type="ARBA" id="ARBA00022801"/>
    </source>
</evidence>
<dbReference type="OrthoDB" id="9811121at2"/>
<dbReference type="Proteomes" id="UP000053127">
    <property type="component" value="Unassembled WGS sequence"/>
</dbReference>
<name>A0A101P4K6_9ACTN</name>
<feature type="domain" description="CN hydrolase" evidence="3">
    <location>
        <begin position="1"/>
        <end position="249"/>
    </location>
</feature>
<evidence type="ECO:0000313" key="5">
    <source>
        <dbReference type="Proteomes" id="UP000053127"/>
    </source>
</evidence>
<dbReference type="Gene3D" id="3.60.110.10">
    <property type="entry name" value="Carbon-nitrogen hydrolase"/>
    <property type="match status" value="1"/>
</dbReference>
<dbReference type="InterPro" id="IPR036526">
    <property type="entry name" value="C-N_Hydrolase_sf"/>
</dbReference>
<dbReference type="RefSeq" id="WP_067124162.1">
    <property type="nucleotide sequence ID" value="NZ_JBFACD010000035.1"/>
</dbReference>
<dbReference type="PANTHER" id="PTHR43674:SF13">
    <property type="entry name" value="CN HYDROLASE DOMAIN-CONTAINING PROTEIN"/>
    <property type="match status" value="1"/>
</dbReference>
<feature type="region of interest" description="Disordered" evidence="2">
    <location>
        <begin position="292"/>
        <end position="319"/>
    </location>
</feature>
<dbReference type="PANTHER" id="PTHR43674">
    <property type="entry name" value="NITRILASE C965.09-RELATED"/>
    <property type="match status" value="1"/>
</dbReference>
<evidence type="ECO:0000256" key="2">
    <source>
        <dbReference type="SAM" id="MobiDB-lite"/>
    </source>
</evidence>